<accession>A0ABQ4CWT2</accession>
<evidence type="ECO:0000259" key="2">
    <source>
        <dbReference type="Pfam" id="PF13088"/>
    </source>
</evidence>
<evidence type="ECO:0000313" key="4">
    <source>
        <dbReference type="Proteomes" id="UP000604117"/>
    </source>
</evidence>
<gene>
    <name evidence="3" type="ORF">Asi02nite_49910</name>
</gene>
<comment type="caution">
    <text evidence="3">The sequence shown here is derived from an EMBL/GenBank/DDBJ whole genome shotgun (WGS) entry which is preliminary data.</text>
</comment>
<sequence length="400" mass="42752">MAFQIASAPAAGPPYTMLGVVLVRRLLRRVSVALVAPLALLGATAGAAPPSGTPTDPVIVAPAESGKRAFFGDMIELKDGRLLVAYRESVAHINQDGRIMVVQSRDQGHTWSTPRVAIDTAIDDRDPKLMQMRDGTVLMNFFRTDWTGYPGRPVTLVGTFVTRSVDGGGSWNTPIEVGTAMEGPSDVVVGAYYAGHAATHGPILELPNGDLLVPLYGRLPTGGTGPATVVRSTDGGRTWPAANESVIGRADTFDFQEPNLSLLKNGVLLSVIRTSINIAYASWSYDRGHTWTTPVSTGLPASSHHQLVLRNGDVLFTYGDLSGTFGPGRPTVGRILKHPSRDISAKKDILIYDAAINGPATTDQANPSSVELRPGRFFTITSDPHLAAIVGVYTRQQDYR</sequence>
<dbReference type="Proteomes" id="UP000604117">
    <property type="component" value="Unassembled WGS sequence"/>
</dbReference>
<dbReference type="PANTHER" id="PTHR43752">
    <property type="entry name" value="BNR/ASP-BOX REPEAT FAMILY PROTEIN"/>
    <property type="match status" value="1"/>
</dbReference>
<keyword evidence="4" id="KW-1185">Reference proteome</keyword>
<dbReference type="Pfam" id="PF13088">
    <property type="entry name" value="BNR_2"/>
    <property type="match status" value="1"/>
</dbReference>
<organism evidence="3 4">
    <name type="scientific">Asanoa siamensis</name>
    <dbReference type="NCBI Taxonomy" id="926357"/>
    <lineage>
        <taxon>Bacteria</taxon>
        <taxon>Bacillati</taxon>
        <taxon>Actinomycetota</taxon>
        <taxon>Actinomycetes</taxon>
        <taxon>Micromonosporales</taxon>
        <taxon>Micromonosporaceae</taxon>
        <taxon>Asanoa</taxon>
    </lineage>
</organism>
<dbReference type="InterPro" id="IPR036278">
    <property type="entry name" value="Sialidase_sf"/>
</dbReference>
<evidence type="ECO:0000256" key="1">
    <source>
        <dbReference type="SAM" id="SignalP"/>
    </source>
</evidence>
<dbReference type="SUPFAM" id="SSF50939">
    <property type="entry name" value="Sialidases"/>
    <property type="match status" value="1"/>
</dbReference>
<evidence type="ECO:0000313" key="3">
    <source>
        <dbReference type="EMBL" id="GIF75473.1"/>
    </source>
</evidence>
<feature type="chain" id="PRO_5046377802" description="Sialidase domain-containing protein" evidence="1">
    <location>
        <begin position="48"/>
        <end position="400"/>
    </location>
</feature>
<dbReference type="InterPro" id="IPR011040">
    <property type="entry name" value="Sialidase"/>
</dbReference>
<keyword evidence="1" id="KW-0732">Signal</keyword>
<dbReference type="EMBL" id="BONE01000043">
    <property type="protein sequence ID" value="GIF75473.1"/>
    <property type="molecule type" value="Genomic_DNA"/>
</dbReference>
<protein>
    <recommendedName>
        <fullName evidence="2">Sialidase domain-containing protein</fullName>
    </recommendedName>
</protein>
<dbReference type="Gene3D" id="2.120.10.10">
    <property type="match status" value="1"/>
</dbReference>
<name>A0ABQ4CWT2_9ACTN</name>
<feature type="domain" description="Sialidase" evidence="2">
    <location>
        <begin position="80"/>
        <end position="319"/>
    </location>
</feature>
<proteinExistence type="predicted"/>
<dbReference type="PANTHER" id="PTHR43752:SF2">
    <property type="entry name" value="BNR_ASP-BOX REPEAT FAMILY PROTEIN"/>
    <property type="match status" value="1"/>
</dbReference>
<feature type="signal peptide" evidence="1">
    <location>
        <begin position="1"/>
        <end position="47"/>
    </location>
</feature>
<dbReference type="CDD" id="cd15482">
    <property type="entry name" value="Sialidase_non-viral"/>
    <property type="match status" value="1"/>
</dbReference>
<reference evidence="3 4" key="1">
    <citation type="submission" date="2021-01" db="EMBL/GenBank/DDBJ databases">
        <title>Whole genome shotgun sequence of Asanoa siamensis NBRC 107932.</title>
        <authorList>
            <person name="Komaki H."/>
            <person name="Tamura T."/>
        </authorList>
    </citation>
    <scope>NUCLEOTIDE SEQUENCE [LARGE SCALE GENOMIC DNA]</scope>
    <source>
        <strain evidence="3 4">NBRC 107932</strain>
    </source>
</reference>